<evidence type="ECO:0000256" key="3">
    <source>
        <dbReference type="ARBA" id="ARBA00022475"/>
    </source>
</evidence>
<organism evidence="9 10">
    <name type="scientific">Desulfamplus magnetovallimortis</name>
    <dbReference type="NCBI Taxonomy" id="1246637"/>
    <lineage>
        <taxon>Bacteria</taxon>
        <taxon>Pseudomonadati</taxon>
        <taxon>Thermodesulfobacteriota</taxon>
        <taxon>Desulfobacteria</taxon>
        <taxon>Desulfobacterales</taxon>
        <taxon>Desulfobacteraceae</taxon>
        <taxon>Desulfamplus</taxon>
    </lineage>
</organism>
<dbReference type="GO" id="GO:0016787">
    <property type="term" value="F:hydrolase activity"/>
    <property type="evidence" value="ECO:0007669"/>
    <property type="project" value="UniProtKB-KW"/>
</dbReference>
<keyword evidence="6" id="KW-0406">Ion transport</keyword>
<protein>
    <submittedName>
        <fullName evidence="9">H(+)-transporting two-sector ATPase</fullName>
        <ecNumber evidence="9">3.6.3.14</ecNumber>
    </submittedName>
</protein>
<feature type="transmembrane region" description="Helical" evidence="8">
    <location>
        <begin position="339"/>
        <end position="355"/>
    </location>
</feature>
<feature type="transmembrane region" description="Helical" evidence="8">
    <location>
        <begin position="572"/>
        <end position="589"/>
    </location>
</feature>
<evidence type="ECO:0000313" key="10">
    <source>
        <dbReference type="Proteomes" id="UP000191931"/>
    </source>
</evidence>
<dbReference type="InterPro" id="IPR003445">
    <property type="entry name" value="Cat_transpt"/>
</dbReference>
<evidence type="ECO:0000256" key="4">
    <source>
        <dbReference type="ARBA" id="ARBA00022692"/>
    </source>
</evidence>
<dbReference type="EMBL" id="FWEV01000212">
    <property type="protein sequence ID" value="SLM31221.1"/>
    <property type="molecule type" value="Genomic_DNA"/>
</dbReference>
<feature type="transmembrane region" description="Helical" evidence="8">
    <location>
        <begin position="242"/>
        <end position="262"/>
    </location>
</feature>
<feature type="transmembrane region" description="Helical" evidence="8">
    <location>
        <begin position="367"/>
        <end position="391"/>
    </location>
</feature>
<evidence type="ECO:0000256" key="1">
    <source>
        <dbReference type="ARBA" id="ARBA00004651"/>
    </source>
</evidence>
<dbReference type="Pfam" id="PF02386">
    <property type="entry name" value="TrkH"/>
    <property type="match status" value="1"/>
</dbReference>
<feature type="transmembrane region" description="Helical" evidence="8">
    <location>
        <begin position="133"/>
        <end position="152"/>
    </location>
</feature>
<dbReference type="PANTHER" id="PTHR32024">
    <property type="entry name" value="TRK SYSTEM POTASSIUM UPTAKE PROTEIN TRKG-RELATED"/>
    <property type="match status" value="1"/>
</dbReference>
<name>A0A1W1HFD7_9BACT</name>
<dbReference type="PANTHER" id="PTHR32024:SF1">
    <property type="entry name" value="KTR SYSTEM POTASSIUM UPTAKE PROTEIN B"/>
    <property type="match status" value="1"/>
</dbReference>
<evidence type="ECO:0000256" key="2">
    <source>
        <dbReference type="ARBA" id="ARBA00022448"/>
    </source>
</evidence>
<dbReference type="GO" id="GO:0005886">
    <property type="term" value="C:plasma membrane"/>
    <property type="evidence" value="ECO:0007669"/>
    <property type="project" value="UniProtKB-SubCell"/>
</dbReference>
<dbReference type="EC" id="3.6.3.14" evidence="9"/>
<accession>A0A1W1HFD7</accession>
<feature type="transmembrane region" description="Helical" evidence="8">
    <location>
        <begin position="693"/>
        <end position="713"/>
    </location>
</feature>
<feature type="transmembrane region" description="Helical" evidence="8">
    <location>
        <begin position="71"/>
        <end position="89"/>
    </location>
</feature>
<gene>
    <name evidence="9" type="ORF">MTBBW1_290002</name>
</gene>
<dbReference type="AlphaFoldDB" id="A0A1W1HFD7"/>
<evidence type="ECO:0000256" key="5">
    <source>
        <dbReference type="ARBA" id="ARBA00022989"/>
    </source>
</evidence>
<evidence type="ECO:0000256" key="8">
    <source>
        <dbReference type="SAM" id="Phobius"/>
    </source>
</evidence>
<feature type="transmembrane region" description="Helical" evidence="8">
    <location>
        <begin position="514"/>
        <end position="536"/>
    </location>
</feature>
<dbReference type="OrthoDB" id="9810952at2"/>
<feature type="transmembrane region" description="Helical" evidence="8">
    <location>
        <begin position="172"/>
        <end position="191"/>
    </location>
</feature>
<evidence type="ECO:0000256" key="7">
    <source>
        <dbReference type="ARBA" id="ARBA00023136"/>
    </source>
</evidence>
<feature type="transmembrane region" description="Helical" evidence="8">
    <location>
        <begin position="12"/>
        <end position="34"/>
    </location>
</feature>
<dbReference type="GO" id="GO:0008324">
    <property type="term" value="F:monoatomic cation transmembrane transporter activity"/>
    <property type="evidence" value="ECO:0007669"/>
    <property type="project" value="InterPro"/>
</dbReference>
<dbReference type="RefSeq" id="WP_080799781.1">
    <property type="nucleotide sequence ID" value="NZ_LT828541.1"/>
</dbReference>
<dbReference type="Proteomes" id="UP000191931">
    <property type="component" value="Unassembled WGS sequence"/>
</dbReference>
<keyword evidence="9" id="KW-0378">Hydrolase</keyword>
<feature type="transmembrane region" description="Helical" evidence="8">
    <location>
        <begin position="95"/>
        <end position="113"/>
    </location>
</feature>
<sequence length="732" mass="79236">MQVKKSRTSLQQVGIEGALMAMSPFPFILLDAVAGNSSGNSFDLSTLFAIHGTIFCFISAFLILRSPRYGKTFAAVALTFTTLSGLPLFLNNPFFALTGAVLTISTLFFLFDYEPSVNYLMISSKNQRSFQRIRFAAISLSIMATFAMISQHHVESSIDLAVNHQCFADPSLAASTLIVGFLVIHHFFQAISEIMREIAKPTWLTFRHPRTWKSCICFHGKERSGKHNIPSGKILLAGDRVLLVRSFILLLVMIVAVAMVIFSLSGGFTKVAAMAAGMIIAVILPPDTMPSGKDISIWEPLLVHPARMMLITFFALCITGTILLMLPCSVTDDIATVDAAFTSVSAVCVTGLVVLDTSVDFTLIGQLFILLLIQLGGLGIMGVTTVALHAMGRRMTLRHERIMTAITNSGHNDFVRSIILILQYTFFVEAAGAFILTLLFHFSGTSPSFPMSVWQGIFTAVSAFCNAGFALQSNSLVTFQHMPAILHVISLLIILGGITPATVLVLLSNKRVPVAASLAIITTIVLLFAGMIFFLACEWNGILSGLPLFDKINNAWFLSVTLRTAGFNSIDLAGTTGPAFLMMLCLMFIGGSPGGTAGGIKTTTVGILFMTFIANIKSCDDVTVGRRIINPGTVYRAVTIVFAGCFIWFMTVFMLEITQQIPMREIVFEATSAIATVGLSIGATPMLDEIGKVIILMAMFVGRIGPVTLFMILSRERSVSASGYLDARISLT</sequence>
<keyword evidence="3" id="KW-1003">Cell membrane</keyword>
<feature type="transmembrane region" description="Helical" evidence="8">
    <location>
        <begin position="306"/>
        <end position="327"/>
    </location>
</feature>
<dbReference type="GO" id="GO:0030001">
    <property type="term" value="P:metal ion transport"/>
    <property type="evidence" value="ECO:0007669"/>
    <property type="project" value="UniProtKB-ARBA"/>
</dbReference>
<comment type="subcellular location">
    <subcellularLocation>
        <location evidence="1">Cell membrane</location>
        <topology evidence="1">Multi-pass membrane protein</topology>
    </subcellularLocation>
</comment>
<keyword evidence="5 8" id="KW-1133">Transmembrane helix</keyword>
<feature type="transmembrane region" description="Helical" evidence="8">
    <location>
        <begin position="634"/>
        <end position="655"/>
    </location>
</feature>
<keyword evidence="4 8" id="KW-0812">Transmembrane</keyword>
<keyword evidence="7 8" id="KW-0472">Membrane</keyword>
<keyword evidence="2" id="KW-0813">Transport</keyword>
<keyword evidence="10" id="KW-1185">Reference proteome</keyword>
<feature type="transmembrane region" description="Helical" evidence="8">
    <location>
        <begin position="418"/>
        <end position="440"/>
    </location>
</feature>
<proteinExistence type="predicted"/>
<dbReference type="STRING" id="1246637.MTBBW1_290002"/>
<feature type="transmembrane region" description="Helical" evidence="8">
    <location>
        <begin position="46"/>
        <end position="64"/>
    </location>
</feature>
<evidence type="ECO:0000256" key="6">
    <source>
        <dbReference type="ARBA" id="ARBA00023065"/>
    </source>
</evidence>
<reference evidence="9 10" key="1">
    <citation type="submission" date="2017-03" db="EMBL/GenBank/DDBJ databases">
        <authorList>
            <person name="Afonso C.L."/>
            <person name="Miller P.J."/>
            <person name="Scott M.A."/>
            <person name="Spackman E."/>
            <person name="Goraichik I."/>
            <person name="Dimitrov K.M."/>
            <person name="Suarez D.L."/>
            <person name="Swayne D.E."/>
        </authorList>
    </citation>
    <scope>NUCLEOTIDE SEQUENCE [LARGE SCALE GENOMIC DNA]</scope>
    <source>
        <strain evidence="9">PRJEB14757</strain>
    </source>
</reference>
<feature type="transmembrane region" description="Helical" evidence="8">
    <location>
        <begin position="484"/>
        <end position="507"/>
    </location>
</feature>
<evidence type="ECO:0000313" key="9">
    <source>
        <dbReference type="EMBL" id="SLM31221.1"/>
    </source>
</evidence>